<dbReference type="SMART" id="SM00179">
    <property type="entry name" value="EGF_CA"/>
    <property type="match status" value="2"/>
</dbReference>
<dbReference type="AlphaFoldDB" id="A0AAN8G7T9"/>
<dbReference type="GO" id="GO:0005737">
    <property type="term" value="C:cytoplasm"/>
    <property type="evidence" value="ECO:0007669"/>
    <property type="project" value="UniProtKB-SubCell"/>
</dbReference>
<comment type="caution">
    <text evidence="13">The sequence shown here is derived from an EMBL/GenBank/DDBJ whole genome shotgun (WGS) entry which is preliminary data.</text>
</comment>
<dbReference type="Proteomes" id="UP001347796">
    <property type="component" value="Unassembled WGS sequence"/>
</dbReference>
<dbReference type="Pfam" id="PF00008">
    <property type="entry name" value="EGF"/>
    <property type="match status" value="1"/>
</dbReference>
<organism evidence="13 14">
    <name type="scientific">Patella caerulea</name>
    <name type="common">Rayed Mediterranean limpet</name>
    <dbReference type="NCBI Taxonomy" id="87958"/>
    <lineage>
        <taxon>Eukaryota</taxon>
        <taxon>Metazoa</taxon>
        <taxon>Spiralia</taxon>
        <taxon>Lophotrochozoa</taxon>
        <taxon>Mollusca</taxon>
        <taxon>Gastropoda</taxon>
        <taxon>Patellogastropoda</taxon>
        <taxon>Patelloidea</taxon>
        <taxon>Patellidae</taxon>
        <taxon>Patella</taxon>
    </lineage>
</organism>
<evidence type="ECO:0000313" key="13">
    <source>
        <dbReference type="EMBL" id="KAK6165366.1"/>
    </source>
</evidence>
<dbReference type="SMART" id="SM00181">
    <property type="entry name" value="EGF"/>
    <property type="match status" value="3"/>
</dbReference>
<feature type="disulfide bond" evidence="11">
    <location>
        <begin position="33"/>
        <end position="42"/>
    </location>
</feature>
<keyword evidence="3" id="KW-0963">Cytoplasm</keyword>
<dbReference type="PROSITE" id="PS00022">
    <property type="entry name" value="EGF_1"/>
    <property type="match status" value="2"/>
</dbReference>
<keyword evidence="10" id="KW-0325">Glycoprotein</keyword>
<dbReference type="InterPro" id="IPR001881">
    <property type="entry name" value="EGF-like_Ca-bd_dom"/>
</dbReference>
<dbReference type="PANTHER" id="PTHR24033">
    <property type="entry name" value="EGF-LIKE DOMAIN-CONTAINING PROTEIN"/>
    <property type="match status" value="1"/>
</dbReference>
<keyword evidence="14" id="KW-1185">Reference proteome</keyword>
<dbReference type="CDD" id="cd00054">
    <property type="entry name" value="EGF_CA"/>
    <property type="match status" value="2"/>
</dbReference>
<name>A0AAN8G7T9_PATCE</name>
<dbReference type="GO" id="GO:0005576">
    <property type="term" value="C:extracellular region"/>
    <property type="evidence" value="ECO:0007669"/>
    <property type="project" value="UniProtKB-SubCell"/>
</dbReference>
<feature type="domain" description="EGF-like" evidence="12">
    <location>
        <begin position="7"/>
        <end position="43"/>
    </location>
</feature>
<evidence type="ECO:0000256" key="7">
    <source>
        <dbReference type="ARBA" id="ARBA00022737"/>
    </source>
</evidence>
<evidence type="ECO:0000256" key="10">
    <source>
        <dbReference type="ARBA" id="ARBA00023180"/>
    </source>
</evidence>
<protein>
    <recommendedName>
        <fullName evidence="12">EGF-like domain-containing protein</fullName>
    </recommendedName>
</protein>
<keyword evidence="4" id="KW-0964">Secreted</keyword>
<evidence type="ECO:0000256" key="5">
    <source>
        <dbReference type="ARBA" id="ARBA00022536"/>
    </source>
</evidence>
<dbReference type="FunFam" id="2.10.25.10:FF:000425">
    <property type="entry name" value="Eyes shut homolog"/>
    <property type="match status" value="1"/>
</dbReference>
<keyword evidence="5 11" id="KW-0245">EGF-like domain</keyword>
<evidence type="ECO:0000256" key="4">
    <source>
        <dbReference type="ARBA" id="ARBA00022525"/>
    </source>
</evidence>
<keyword evidence="6" id="KW-0732">Signal</keyword>
<reference evidence="13 14" key="1">
    <citation type="submission" date="2024-01" db="EMBL/GenBank/DDBJ databases">
        <title>The genome of the rayed Mediterranean limpet Patella caerulea (Linnaeus, 1758).</title>
        <authorList>
            <person name="Anh-Thu Weber A."/>
            <person name="Halstead-Nussloch G."/>
        </authorList>
    </citation>
    <scope>NUCLEOTIDE SEQUENCE [LARGE SCALE GENOMIC DNA]</scope>
    <source>
        <strain evidence="13">AATW-2023a</strain>
        <tissue evidence="13">Whole specimen</tissue>
    </source>
</reference>
<evidence type="ECO:0000256" key="8">
    <source>
        <dbReference type="ARBA" id="ARBA00022837"/>
    </source>
</evidence>
<gene>
    <name evidence="13" type="ORF">SNE40_022307</name>
</gene>
<evidence type="ECO:0000256" key="2">
    <source>
        <dbReference type="ARBA" id="ARBA00004613"/>
    </source>
</evidence>
<evidence type="ECO:0000256" key="3">
    <source>
        <dbReference type="ARBA" id="ARBA00022490"/>
    </source>
</evidence>
<keyword evidence="8" id="KW-0106">Calcium</keyword>
<comment type="subcellular location">
    <subcellularLocation>
        <location evidence="1">Cytoplasm</location>
    </subcellularLocation>
    <subcellularLocation>
        <location evidence="2">Secreted</location>
    </subcellularLocation>
</comment>
<dbReference type="SUPFAM" id="SSF57196">
    <property type="entry name" value="EGF/Laminin"/>
    <property type="match status" value="3"/>
</dbReference>
<evidence type="ECO:0000259" key="12">
    <source>
        <dbReference type="PROSITE" id="PS50026"/>
    </source>
</evidence>
<evidence type="ECO:0000256" key="9">
    <source>
        <dbReference type="ARBA" id="ARBA00023157"/>
    </source>
</evidence>
<keyword evidence="7" id="KW-0677">Repeat</keyword>
<accession>A0AAN8G7T9</accession>
<evidence type="ECO:0000313" key="14">
    <source>
        <dbReference type="Proteomes" id="UP001347796"/>
    </source>
</evidence>
<feature type="domain" description="EGF-like" evidence="12">
    <location>
        <begin position="91"/>
        <end position="128"/>
    </location>
</feature>
<dbReference type="Gene3D" id="2.10.25.10">
    <property type="entry name" value="Laminin"/>
    <property type="match status" value="3"/>
</dbReference>
<dbReference type="PANTHER" id="PTHR24033:SF151">
    <property type="entry name" value="NOTCH 2"/>
    <property type="match status" value="1"/>
</dbReference>
<dbReference type="EMBL" id="JAZGQO010000021">
    <property type="protein sequence ID" value="KAK6165366.1"/>
    <property type="molecule type" value="Genomic_DNA"/>
</dbReference>
<evidence type="ECO:0000256" key="6">
    <source>
        <dbReference type="ARBA" id="ARBA00022729"/>
    </source>
</evidence>
<dbReference type="GO" id="GO:0005509">
    <property type="term" value="F:calcium ion binding"/>
    <property type="evidence" value="ECO:0007669"/>
    <property type="project" value="InterPro"/>
</dbReference>
<sequence length="274" mass="29347">MCESCCKRSPCTPNPCKNNGTCSKVDNGYSCSCTPGYLGEHCDVDVCLPNPCKNNGTCSPIDNGCLHDAYKNDGNGYVCNCSTGYLGENCDVNPCDIYNPCINNGACYPSEFGVNCSCPPGLMGEYCQERACELTECKGIGGRCIKQICLSDATNCGGKACTSTNEVCIDGNCVDKSKNCGWKDDIFNYCESIGDKCEDGQYCFSYSNCVNDTCRFESECGPRNTDVCSYQGVRGNCSGGACHMPCSEDKNCPGWICVGGYCATPKCGESYCRV</sequence>
<proteinExistence type="predicted"/>
<feature type="disulfide bond" evidence="11">
    <location>
        <begin position="118"/>
        <end position="127"/>
    </location>
</feature>
<dbReference type="PROSITE" id="PS50026">
    <property type="entry name" value="EGF_3"/>
    <property type="match status" value="2"/>
</dbReference>
<dbReference type="PROSITE" id="PS01186">
    <property type="entry name" value="EGF_2"/>
    <property type="match status" value="1"/>
</dbReference>
<dbReference type="InterPro" id="IPR051830">
    <property type="entry name" value="NOTCH_homolog"/>
</dbReference>
<dbReference type="InterPro" id="IPR000742">
    <property type="entry name" value="EGF"/>
</dbReference>
<comment type="caution">
    <text evidence="11">Lacks conserved residue(s) required for the propagation of feature annotation.</text>
</comment>
<evidence type="ECO:0000256" key="1">
    <source>
        <dbReference type="ARBA" id="ARBA00004496"/>
    </source>
</evidence>
<evidence type="ECO:0000256" key="11">
    <source>
        <dbReference type="PROSITE-ProRule" id="PRU00076"/>
    </source>
</evidence>
<keyword evidence="9 11" id="KW-1015">Disulfide bond</keyword>